<accession>A0ABU9ZSV8</accession>
<evidence type="ECO:0000256" key="1">
    <source>
        <dbReference type="SAM" id="MobiDB-lite"/>
    </source>
</evidence>
<dbReference type="EMBL" id="JAQYXP010000001">
    <property type="protein sequence ID" value="MEN3234020.1"/>
    <property type="molecule type" value="Genomic_DNA"/>
</dbReference>
<comment type="caution">
    <text evidence="2">The sequence shown here is derived from an EMBL/GenBank/DDBJ whole genome shotgun (WGS) entry which is preliminary data.</text>
</comment>
<organism evidence="2 3">
    <name type="scientific">Methylobacterium ajmalii</name>
    <dbReference type="NCBI Taxonomy" id="2738439"/>
    <lineage>
        <taxon>Bacteria</taxon>
        <taxon>Pseudomonadati</taxon>
        <taxon>Pseudomonadota</taxon>
        <taxon>Alphaproteobacteria</taxon>
        <taxon>Hyphomicrobiales</taxon>
        <taxon>Methylobacteriaceae</taxon>
        <taxon>Methylobacterium</taxon>
    </lineage>
</organism>
<feature type="compositionally biased region" description="Low complexity" evidence="1">
    <location>
        <begin position="113"/>
        <end position="141"/>
    </location>
</feature>
<dbReference type="Proteomes" id="UP001407347">
    <property type="component" value="Unassembled WGS sequence"/>
</dbReference>
<feature type="compositionally biased region" description="Low complexity" evidence="1">
    <location>
        <begin position="78"/>
        <end position="93"/>
    </location>
</feature>
<protein>
    <submittedName>
        <fullName evidence="2">Uncharacterized protein</fullName>
    </submittedName>
</protein>
<feature type="region of interest" description="Disordered" evidence="1">
    <location>
        <begin position="112"/>
        <end position="141"/>
    </location>
</feature>
<dbReference type="RefSeq" id="WP_346012909.1">
    <property type="nucleotide sequence ID" value="NZ_JAQYXP010000001.1"/>
</dbReference>
<proteinExistence type="predicted"/>
<evidence type="ECO:0000313" key="3">
    <source>
        <dbReference type="Proteomes" id="UP001407347"/>
    </source>
</evidence>
<reference evidence="2 3" key="1">
    <citation type="journal article" date="2023" name="PLoS ONE">
        <title>Complete genome assembly of Hawai'i environmental nontuberculous mycobacteria reveals unexpected co-isolation with methylobacteria.</title>
        <authorList>
            <person name="Hendrix J."/>
            <person name="Epperson L.E."/>
            <person name="Tong E.I."/>
            <person name="Chan Y.L."/>
            <person name="Hasan N.A."/>
            <person name="Dawrs S.N."/>
            <person name="Norton G.J."/>
            <person name="Virdi R."/>
            <person name="Crooks J.L."/>
            <person name="Chan E.D."/>
            <person name="Honda J.R."/>
            <person name="Strong M."/>
        </authorList>
    </citation>
    <scope>NUCLEOTIDE SEQUENCE [LARGE SCALE GENOMIC DNA]</scope>
    <source>
        <strain evidence="2 3">NJH_HI04-1</strain>
    </source>
</reference>
<sequence length="141" mass="14768">MAEAGSGRWLVVALGSGSGGRPVALPAARVRALARVPGLTRVPGAPLALAGLAGLRAGRSRFSTSPGCSTRRRRRPSRPGWWWRRPPARSGSWLPGSSDSWRIRARPRAWTCRRSSPPACPGGRRSGRAGASGRGRAAAAA</sequence>
<feature type="region of interest" description="Disordered" evidence="1">
    <location>
        <begin position="60"/>
        <end position="99"/>
    </location>
</feature>
<gene>
    <name evidence="2" type="ORF">PUR29_10420</name>
</gene>
<evidence type="ECO:0000313" key="2">
    <source>
        <dbReference type="EMBL" id="MEN3234020.1"/>
    </source>
</evidence>
<keyword evidence="3" id="KW-1185">Reference proteome</keyword>
<name>A0ABU9ZSV8_9HYPH</name>